<dbReference type="InterPro" id="IPR027417">
    <property type="entry name" value="P-loop_NTPase"/>
</dbReference>
<name>A0A0T6BD49_9SCAR</name>
<dbReference type="OrthoDB" id="275278at2759"/>
<accession>A0A0T6BD49</accession>
<dbReference type="Gene3D" id="3.40.50.300">
    <property type="entry name" value="P-loop containing nucleotide triphosphate hydrolases"/>
    <property type="match status" value="1"/>
</dbReference>
<dbReference type="GO" id="GO:0043139">
    <property type="term" value="F:5'-3' DNA helicase activity"/>
    <property type="evidence" value="ECO:0007669"/>
    <property type="project" value="InterPro"/>
</dbReference>
<feature type="region of interest" description="Disordered" evidence="1">
    <location>
        <begin position="113"/>
        <end position="135"/>
    </location>
</feature>
<feature type="domain" description="SF4 helicase" evidence="2">
    <location>
        <begin position="1"/>
        <end position="117"/>
    </location>
</feature>
<evidence type="ECO:0000313" key="3">
    <source>
        <dbReference type="EMBL" id="KRT85241.1"/>
    </source>
</evidence>
<dbReference type="GO" id="GO:0003697">
    <property type="term" value="F:single-stranded DNA binding"/>
    <property type="evidence" value="ECO:0007669"/>
    <property type="project" value="InterPro"/>
</dbReference>
<dbReference type="PANTHER" id="PTHR12873:SF0">
    <property type="entry name" value="TWINKLE MTDNA HELICASE"/>
    <property type="match status" value="1"/>
</dbReference>
<evidence type="ECO:0000313" key="4">
    <source>
        <dbReference type="Proteomes" id="UP000051574"/>
    </source>
</evidence>
<organism evidence="3 4">
    <name type="scientific">Oryctes borbonicus</name>
    <dbReference type="NCBI Taxonomy" id="1629725"/>
    <lineage>
        <taxon>Eukaryota</taxon>
        <taxon>Metazoa</taxon>
        <taxon>Ecdysozoa</taxon>
        <taxon>Arthropoda</taxon>
        <taxon>Hexapoda</taxon>
        <taxon>Insecta</taxon>
        <taxon>Pterygota</taxon>
        <taxon>Neoptera</taxon>
        <taxon>Endopterygota</taxon>
        <taxon>Coleoptera</taxon>
        <taxon>Polyphaga</taxon>
        <taxon>Scarabaeiformia</taxon>
        <taxon>Scarabaeidae</taxon>
        <taxon>Dynastinae</taxon>
        <taxon>Oryctes</taxon>
    </lineage>
</organism>
<evidence type="ECO:0000256" key="1">
    <source>
        <dbReference type="SAM" id="MobiDB-lite"/>
    </source>
</evidence>
<dbReference type="InterPro" id="IPR007694">
    <property type="entry name" value="DNA_helicase_DnaB-like_C"/>
</dbReference>
<evidence type="ECO:0000259" key="2">
    <source>
        <dbReference type="PROSITE" id="PS51199"/>
    </source>
</evidence>
<reference evidence="3 4" key="1">
    <citation type="submission" date="2015-09" db="EMBL/GenBank/DDBJ databases">
        <title>Draft genome of the scarab beetle Oryctes borbonicus.</title>
        <authorList>
            <person name="Meyer J.M."/>
            <person name="Markov G.V."/>
            <person name="Baskaran P."/>
            <person name="Herrmann M."/>
            <person name="Sommer R.J."/>
            <person name="Roedelsperger C."/>
        </authorList>
    </citation>
    <scope>NUCLEOTIDE SEQUENCE [LARGE SCALE GENOMIC DNA]</scope>
    <source>
        <strain evidence="3">OB123</strain>
        <tissue evidence="3">Whole animal</tissue>
    </source>
</reference>
<feature type="non-terminal residue" evidence="3">
    <location>
        <position position="135"/>
    </location>
</feature>
<proteinExistence type="predicted"/>
<keyword evidence="4" id="KW-1185">Reference proteome</keyword>
<comment type="caution">
    <text evidence="3">The sequence shown here is derived from an EMBL/GenBank/DDBJ whole genome shotgun (WGS) entry which is preliminary data.</text>
</comment>
<dbReference type="AlphaFoldDB" id="A0A0T6BD49"/>
<dbReference type="Proteomes" id="UP000051574">
    <property type="component" value="Unassembled WGS sequence"/>
</dbReference>
<dbReference type="GO" id="GO:0005524">
    <property type="term" value="F:ATP binding"/>
    <property type="evidence" value="ECO:0007669"/>
    <property type="project" value="InterPro"/>
</dbReference>
<dbReference type="SUPFAM" id="SSF52540">
    <property type="entry name" value="P-loop containing nucleoside triphosphate hydrolases"/>
    <property type="match status" value="1"/>
</dbReference>
<protein>
    <recommendedName>
        <fullName evidence="2">SF4 helicase domain-containing protein</fullName>
    </recommendedName>
</protein>
<gene>
    <name evidence="3" type="ORF">AMK59_2460</name>
</gene>
<dbReference type="InterPro" id="IPR027032">
    <property type="entry name" value="Twinkle-like"/>
</dbReference>
<dbReference type="GO" id="GO:0005739">
    <property type="term" value="C:mitochondrion"/>
    <property type="evidence" value="ECO:0007669"/>
    <property type="project" value="TreeGrafter"/>
</dbReference>
<dbReference type="EMBL" id="LJIG01001699">
    <property type="protein sequence ID" value="KRT85241.1"/>
    <property type="molecule type" value="Genomic_DNA"/>
</dbReference>
<dbReference type="PROSITE" id="PS51199">
    <property type="entry name" value="SF4_HELICASE"/>
    <property type="match status" value="1"/>
</dbReference>
<dbReference type="PANTHER" id="PTHR12873">
    <property type="entry name" value="T7-LIKE MITOCHONDRIAL DNA HELICASE"/>
    <property type="match status" value="1"/>
</dbReference>
<sequence>MMGLSEDPKHIDRFWKQDLIVASFRNFATKKNCHVTLVIHPRKERNDEELTTSSIFGGAKASQEADNILIIQDKRLASLRGKKYLQVAKNRYSGDLGIMPLDFDKSALSYAQKKRTTKSTSSSDQKTNENLIGDS</sequence>
<dbReference type="GO" id="GO:0006264">
    <property type="term" value="P:mitochondrial DNA replication"/>
    <property type="evidence" value="ECO:0007669"/>
    <property type="project" value="TreeGrafter"/>
</dbReference>